<accession>A0ABV6SR47</accession>
<dbReference type="RefSeq" id="WP_376949233.1">
    <property type="nucleotide sequence ID" value="NZ_CP171449.1"/>
</dbReference>
<proteinExistence type="predicted"/>
<dbReference type="EMBL" id="JBHLSS010000145">
    <property type="protein sequence ID" value="MFC0712002.1"/>
    <property type="molecule type" value="Genomic_DNA"/>
</dbReference>
<reference evidence="2 3" key="1">
    <citation type="submission" date="2024-09" db="EMBL/GenBank/DDBJ databases">
        <authorList>
            <person name="Sun Q."/>
            <person name="Mori K."/>
        </authorList>
    </citation>
    <scope>NUCLEOTIDE SEQUENCE [LARGE SCALE GENOMIC DNA]</scope>
    <source>
        <strain evidence="2 3">NCAIM B.01794</strain>
    </source>
</reference>
<evidence type="ECO:0000256" key="1">
    <source>
        <dbReference type="SAM" id="MobiDB-lite"/>
    </source>
</evidence>
<name>A0ABV6SR47_AZOPA</name>
<feature type="compositionally biased region" description="Low complexity" evidence="1">
    <location>
        <begin position="80"/>
        <end position="97"/>
    </location>
</feature>
<evidence type="ECO:0000313" key="2">
    <source>
        <dbReference type="EMBL" id="MFC0712002.1"/>
    </source>
</evidence>
<comment type="caution">
    <text evidence="2">The sequence shown here is derived from an EMBL/GenBank/DDBJ whole genome shotgun (WGS) entry which is preliminary data.</text>
</comment>
<organism evidence="2 3">
    <name type="scientific">Azorhizophilus paspali</name>
    <name type="common">Azotobacter paspali</name>
    <dbReference type="NCBI Taxonomy" id="69963"/>
    <lineage>
        <taxon>Bacteria</taxon>
        <taxon>Pseudomonadati</taxon>
        <taxon>Pseudomonadota</taxon>
        <taxon>Gammaproteobacteria</taxon>
        <taxon>Pseudomonadales</taxon>
        <taxon>Pseudomonadaceae</taxon>
        <taxon>Azorhizophilus</taxon>
    </lineage>
</organism>
<dbReference type="Proteomes" id="UP001589891">
    <property type="component" value="Unassembled WGS sequence"/>
</dbReference>
<feature type="compositionally biased region" description="Basic and acidic residues" evidence="1">
    <location>
        <begin position="58"/>
        <end position="67"/>
    </location>
</feature>
<gene>
    <name evidence="2" type="ORF">ACFFGX_21470</name>
</gene>
<keyword evidence="3" id="KW-1185">Reference proteome</keyword>
<protein>
    <submittedName>
        <fullName evidence="2">Uncharacterized protein</fullName>
    </submittedName>
</protein>
<sequence>MFHIIPFAVGVATGAALLKLLKSDKTQEGLDKAQGDLREATVSSLQAIERASARARARLGEKAETRSGDTPVGEAPPPSEEQAATARAAAEPATGAQGAQGGTGSGEHYHWTASESLENLEGGRGERAP</sequence>
<feature type="region of interest" description="Disordered" evidence="1">
    <location>
        <begin position="53"/>
        <end position="129"/>
    </location>
</feature>
<evidence type="ECO:0000313" key="3">
    <source>
        <dbReference type="Proteomes" id="UP001589891"/>
    </source>
</evidence>